<evidence type="ECO:0000256" key="2">
    <source>
        <dbReference type="ARBA" id="ARBA00004653"/>
    </source>
</evidence>
<dbReference type="GO" id="GO:0005789">
    <property type="term" value="C:endoplasmic reticulum membrane"/>
    <property type="evidence" value="ECO:0000318"/>
    <property type="project" value="GO_Central"/>
</dbReference>
<dbReference type="GO" id="GO:0006888">
    <property type="term" value="P:endoplasmic reticulum to Golgi vesicle-mediated transport"/>
    <property type="evidence" value="ECO:0000318"/>
    <property type="project" value="GO_Central"/>
</dbReference>
<comment type="caution">
    <text evidence="12">The sequence shown here is derived from an EMBL/GenBank/DDBJ whole genome shotgun (WGS) entry which is preliminary data.</text>
</comment>
<dbReference type="AlphaFoldDB" id="A0A0K9PE31"/>
<protein>
    <submittedName>
        <fullName evidence="12">Protein YIF1B-B</fullName>
    </submittedName>
</protein>
<dbReference type="PANTHER" id="PTHR14083:SF0">
    <property type="entry name" value="YIP1D-INTERACTING FACTOR 1, ISOFORM C"/>
    <property type="match status" value="1"/>
</dbReference>
<evidence type="ECO:0000256" key="7">
    <source>
        <dbReference type="ARBA" id="ARBA00022927"/>
    </source>
</evidence>
<evidence type="ECO:0000256" key="8">
    <source>
        <dbReference type="ARBA" id="ARBA00022989"/>
    </source>
</evidence>
<evidence type="ECO:0000256" key="9">
    <source>
        <dbReference type="ARBA" id="ARBA00023034"/>
    </source>
</evidence>
<organism evidence="12 13">
    <name type="scientific">Zostera marina</name>
    <name type="common">Eelgrass</name>
    <dbReference type="NCBI Taxonomy" id="29655"/>
    <lineage>
        <taxon>Eukaryota</taxon>
        <taxon>Viridiplantae</taxon>
        <taxon>Streptophyta</taxon>
        <taxon>Embryophyta</taxon>
        <taxon>Tracheophyta</taxon>
        <taxon>Spermatophyta</taxon>
        <taxon>Magnoliopsida</taxon>
        <taxon>Liliopsida</taxon>
        <taxon>Zosteraceae</taxon>
        <taxon>Zostera</taxon>
    </lineage>
</organism>
<feature type="transmembrane region" description="Helical" evidence="11">
    <location>
        <begin position="151"/>
        <end position="172"/>
    </location>
</feature>
<feature type="transmembrane region" description="Helical" evidence="11">
    <location>
        <begin position="179"/>
        <end position="199"/>
    </location>
</feature>
<dbReference type="GO" id="GO:0005793">
    <property type="term" value="C:endoplasmic reticulum-Golgi intermediate compartment"/>
    <property type="evidence" value="ECO:0000318"/>
    <property type="project" value="GO_Central"/>
</dbReference>
<keyword evidence="6" id="KW-0256">Endoplasmic reticulum</keyword>
<feature type="transmembrane region" description="Helical" evidence="11">
    <location>
        <begin position="205"/>
        <end position="223"/>
    </location>
</feature>
<evidence type="ECO:0000256" key="5">
    <source>
        <dbReference type="ARBA" id="ARBA00022692"/>
    </source>
</evidence>
<evidence type="ECO:0000256" key="3">
    <source>
        <dbReference type="ARBA" id="ARBA00009727"/>
    </source>
</evidence>
<feature type="transmembrane region" description="Helical" evidence="11">
    <location>
        <begin position="118"/>
        <end position="139"/>
    </location>
</feature>
<keyword evidence="13" id="KW-1185">Reference proteome</keyword>
<evidence type="ECO:0000256" key="1">
    <source>
        <dbReference type="ARBA" id="ARBA00004477"/>
    </source>
</evidence>
<dbReference type="GO" id="GO:0015031">
    <property type="term" value="P:protein transport"/>
    <property type="evidence" value="ECO:0007669"/>
    <property type="project" value="UniProtKB-KW"/>
</dbReference>
<dbReference type="GO" id="GO:0000139">
    <property type="term" value="C:Golgi membrane"/>
    <property type="evidence" value="ECO:0000318"/>
    <property type="project" value="GO_Central"/>
</dbReference>
<dbReference type="PANTHER" id="PTHR14083">
    <property type="entry name" value="YIP1 INTERACTING FACTOR HOMOLOG YIF1 PROTEIN"/>
    <property type="match status" value="1"/>
</dbReference>
<evidence type="ECO:0000256" key="6">
    <source>
        <dbReference type="ARBA" id="ARBA00022824"/>
    </source>
</evidence>
<dbReference type="Proteomes" id="UP000036987">
    <property type="component" value="Unassembled WGS sequence"/>
</dbReference>
<accession>A0A0K9PE31</accession>
<dbReference type="Pfam" id="PF03878">
    <property type="entry name" value="YIF1"/>
    <property type="match status" value="1"/>
</dbReference>
<keyword evidence="9" id="KW-0333">Golgi apparatus</keyword>
<keyword evidence="5 11" id="KW-0812">Transmembrane</keyword>
<dbReference type="InterPro" id="IPR005578">
    <property type="entry name" value="Yif1_fam"/>
</dbReference>
<reference evidence="13" key="1">
    <citation type="journal article" date="2016" name="Nature">
        <title>The genome of the seagrass Zostera marina reveals angiosperm adaptation to the sea.</title>
        <authorList>
            <person name="Olsen J.L."/>
            <person name="Rouze P."/>
            <person name="Verhelst B."/>
            <person name="Lin Y.-C."/>
            <person name="Bayer T."/>
            <person name="Collen J."/>
            <person name="Dattolo E."/>
            <person name="De Paoli E."/>
            <person name="Dittami S."/>
            <person name="Maumus F."/>
            <person name="Michel G."/>
            <person name="Kersting A."/>
            <person name="Lauritano C."/>
            <person name="Lohaus R."/>
            <person name="Toepel M."/>
            <person name="Tonon T."/>
            <person name="Vanneste K."/>
            <person name="Amirebrahimi M."/>
            <person name="Brakel J."/>
            <person name="Bostroem C."/>
            <person name="Chovatia M."/>
            <person name="Grimwood J."/>
            <person name="Jenkins J.W."/>
            <person name="Jueterbock A."/>
            <person name="Mraz A."/>
            <person name="Stam W.T."/>
            <person name="Tice H."/>
            <person name="Bornberg-Bauer E."/>
            <person name="Green P.J."/>
            <person name="Pearson G.A."/>
            <person name="Procaccini G."/>
            <person name="Duarte C.M."/>
            <person name="Schmutz J."/>
            <person name="Reusch T.B.H."/>
            <person name="Van de Peer Y."/>
        </authorList>
    </citation>
    <scope>NUCLEOTIDE SEQUENCE [LARGE SCALE GENOMIC DNA]</scope>
    <source>
        <strain evidence="13">cv. Finnish</strain>
    </source>
</reference>
<evidence type="ECO:0000313" key="13">
    <source>
        <dbReference type="Proteomes" id="UP000036987"/>
    </source>
</evidence>
<proteinExistence type="inferred from homology"/>
<dbReference type="EMBL" id="LFYR01000915">
    <property type="protein sequence ID" value="KMZ67318.1"/>
    <property type="molecule type" value="Genomic_DNA"/>
</dbReference>
<name>A0A0K9PE31_ZOSMR</name>
<evidence type="ECO:0000256" key="11">
    <source>
        <dbReference type="SAM" id="Phobius"/>
    </source>
</evidence>
<keyword evidence="8 11" id="KW-1133">Transmembrane helix</keyword>
<dbReference type="OrthoDB" id="337750at2759"/>
<evidence type="ECO:0000256" key="4">
    <source>
        <dbReference type="ARBA" id="ARBA00022448"/>
    </source>
</evidence>
<dbReference type="STRING" id="29655.A0A0K9PE31"/>
<sequence length="267" mass="30658">MYNNLDNQPRLQRPPLVPQPDPFSNVFYGAGSGLIRDGLGAYGERFLGSSSEFMQSNISWYFSNPQYYFQVNNQYVRNKLKVILFPFLHRGHWTRITDHVGTRLSYKPPIYDINAPDLYIPLMAFGTYVVLAGFTLGLHGKFSPEALSMQVSRGLFGWAFEVMLLKGLMYYLGSSESPLLDMVAYGGYPFVGISLGVLVRLVWSYALYFVMPLGCISMGIFLVKTMKRVLFTEMRTYDRHSSRQHYLLLFIAMIQFPLFYWLCKIGA</sequence>
<dbReference type="GO" id="GO:0030134">
    <property type="term" value="C:COPII-coated ER to Golgi transport vesicle"/>
    <property type="evidence" value="ECO:0000318"/>
    <property type="project" value="GO_Central"/>
</dbReference>
<comment type="subcellular location">
    <subcellularLocation>
        <location evidence="1">Endoplasmic reticulum membrane</location>
        <topology evidence="1">Multi-pass membrane protein</topology>
    </subcellularLocation>
    <subcellularLocation>
        <location evidence="2">Golgi apparatus membrane</location>
        <topology evidence="2">Multi-pass membrane protein</topology>
    </subcellularLocation>
</comment>
<keyword evidence="7" id="KW-0653">Protein transport</keyword>
<keyword evidence="4" id="KW-0813">Transport</keyword>
<dbReference type="OMA" id="SGYKFVH"/>
<keyword evidence="10 11" id="KW-0472">Membrane</keyword>
<comment type="similarity">
    <text evidence="3">Belongs to the YIF1 family.</text>
</comment>
<gene>
    <name evidence="12" type="ORF">ZOSMA_26G00670</name>
</gene>
<feature type="transmembrane region" description="Helical" evidence="11">
    <location>
        <begin position="244"/>
        <end position="262"/>
    </location>
</feature>
<evidence type="ECO:0000256" key="10">
    <source>
        <dbReference type="ARBA" id="ARBA00023136"/>
    </source>
</evidence>
<evidence type="ECO:0000313" key="12">
    <source>
        <dbReference type="EMBL" id="KMZ67318.1"/>
    </source>
</evidence>